<feature type="region of interest" description="Disordered" evidence="1">
    <location>
        <begin position="28"/>
        <end position="74"/>
    </location>
</feature>
<comment type="caution">
    <text evidence="2">The sequence shown here is derived from an EMBL/GenBank/DDBJ whole genome shotgun (WGS) entry which is preliminary data.</text>
</comment>
<gene>
    <name evidence="2" type="ORF">H0235_006869</name>
</gene>
<accession>A0A834UAY2</accession>
<dbReference type="EMBL" id="JACSDY010000005">
    <property type="protein sequence ID" value="KAF7427175.1"/>
    <property type="molecule type" value="Genomic_DNA"/>
</dbReference>
<proteinExistence type="predicted"/>
<evidence type="ECO:0000256" key="1">
    <source>
        <dbReference type="SAM" id="MobiDB-lite"/>
    </source>
</evidence>
<dbReference type="AlphaFoldDB" id="A0A834UAY2"/>
<feature type="compositionally biased region" description="Gly residues" evidence="1">
    <location>
        <begin position="28"/>
        <end position="72"/>
    </location>
</feature>
<dbReference type="Proteomes" id="UP000600918">
    <property type="component" value="Unassembled WGS sequence"/>
</dbReference>
<name>A0A834UAY2_VESPE</name>
<evidence type="ECO:0000313" key="3">
    <source>
        <dbReference type="Proteomes" id="UP000600918"/>
    </source>
</evidence>
<organism evidence="2 3">
    <name type="scientific">Vespula pensylvanica</name>
    <name type="common">Western yellow jacket</name>
    <name type="synonym">Wasp</name>
    <dbReference type="NCBI Taxonomy" id="30213"/>
    <lineage>
        <taxon>Eukaryota</taxon>
        <taxon>Metazoa</taxon>
        <taxon>Ecdysozoa</taxon>
        <taxon>Arthropoda</taxon>
        <taxon>Hexapoda</taxon>
        <taxon>Insecta</taxon>
        <taxon>Pterygota</taxon>
        <taxon>Neoptera</taxon>
        <taxon>Endopterygota</taxon>
        <taxon>Hymenoptera</taxon>
        <taxon>Apocrita</taxon>
        <taxon>Aculeata</taxon>
        <taxon>Vespoidea</taxon>
        <taxon>Vespidae</taxon>
        <taxon>Vespinae</taxon>
        <taxon>Vespula</taxon>
    </lineage>
</organism>
<sequence>MEYGSTRSLGNVRITICVVYRRFSCGSGGDDGSGGGGDGGGSGSGGSGSGGGGGGGGGSGGGGGDGGGGGGQVRLDESLERGAIIFAQGRPIGRSIVATPVA</sequence>
<protein>
    <submittedName>
        <fullName evidence="2">Uncharacterized protein</fullName>
    </submittedName>
</protein>
<reference evidence="2" key="1">
    <citation type="journal article" date="2020" name="G3 (Bethesda)">
        <title>High-Quality Assemblies for Three Invasive Social Wasps from the &lt;i&gt;Vespula&lt;/i&gt; Genus.</title>
        <authorList>
            <person name="Harrop T.W.R."/>
            <person name="Guhlin J."/>
            <person name="McLaughlin G.M."/>
            <person name="Permina E."/>
            <person name="Stockwell P."/>
            <person name="Gilligan J."/>
            <person name="Le Lec M.F."/>
            <person name="Gruber M.A.M."/>
            <person name="Quinn O."/>
            <person name="Lovegrove M."/>
            <person name="Duncan E.J."/>
            <person name="Remnant E.J."/>
            <person name="Van Eeckhoven J."/>
            <person name="Graham B."/>
            <person name="Knapp R.A."/>
            <person name="Langford K.W."/>
            <person name="Kronenberg Z."/>
            <person name="Press M.O."/>
            <person name="Eacker S.M."/>
            <person name="Wilson-Rankin E.E."/>
            <person name="Purcell J."/>
            <person name="Lester P.J."/>
            <person name="Dearden P.K."/>
        </authorList>
    </citation>
    <scope>NUCLEOTIDE SEQUENCE</scope>
    <source>
        <strain evidence="2">Volc-1</strain>
    </source>
</reference>
<evidence type="ECO:0000313" key="2">
    <source>
        <dbReference type="EMBL" id="KAF7427175.1"/>
    </source>
</evidence>
<keyword evidence="3" id="KW-1185">Reference proteome</keyword>